<name>A0A0S4JS62_BODSA</name>
<feature type="region of interest" description="Disordered" evidence="1">
    <location>
        <begin position="73"/>
        <end position="105"/>
    </location>
</feature>
<dbReference type="VEuPathDB" id="TriTrypDB:BSAL_36250"/>
<protein>
    <submittedName>
        <fullName evidence="3">Membrane-associated protein, putative</fullName>
    </submittedName>
</protein>
<keyword evidence="2" id="KW-0472">Membrane</keyword>
<dbReference type="AlphaFoldDB" id="A0A0S4JS62"/>
<sequence>MYTGFLLLGTIGQYLSVVMIGISIVQFLSTIIGILAWIKTVGVVLFSSKNAFASSLFGSKSHSIVLYRNEEGDDVDSVDGTSTPLEIGTRSSSSSSSSSSTIHDNDKLMDSKELAAIESFLLHDDSNDNFDPILLDANDSRHDEASHFADCEILFYTLKDGTTIVGSDDYHHSSLLGLSISGTRLTSNQLLEDFGPIAPREE</sequence>
<evidence type="ECO:0000313" key="4">
    <source>
        <dbReference type="Proteomes" id="UP000051952"/>
    </source>
</evidence>
<dbReference type="EMBL" id="CYKH01002022">
    <property type="protein sequence ID" value="CUG92231.1"/>
    <property type="molecule type" value="Genomic_DNA"/>
</dbReference>
<evidence type="ECO:0000256" key="1">
    <source>
        <dbReference type="SAM" id="MobiDB-lite"/>
    </source>
</evidence>
<proteinExistence type="predicted"/>
<keyword evidence="2" id="KW-0812">Transmembrane</keyword>
<keyword evidence="4" id="KW-1185">Reference proteome</keyword>
<feature type="transmembrane region" description="Helical" evidence="2">
    <location>
        <begin position="14"/>
        <end position="38"/>
    </location>
</feature>
<evidence type="ECO:0000256" key="2">
    <source>
        <dbReference type="SAM" id="Phobius"/>
    </source>
</evidence>
<accession>A0A0S4JS62</accession>
<keyword evidence="2" id="KW-1133">Transmembrane helix</keyword>
<dbReference type="Proteomes" id="UP000051952">
    <property type="component" value="Unassembled WGS sequence"/>
</dbReference>
<evidence type="ECO:0000313" key="3">
    <source>
        <dbReference type="EMBL" id="CUG92231.1"/>
    </source>
</evidence>
<reference evidence="4" key="1">
    <citation type="submission" date="2015-09" db="EMBL/GenBank/DDBJ databases">
        <authorList>
            <consortium name="Pathogen Informatics"/>
        </authorList>
    </citation>
    <scope>NUCLEOTIDE SEQUENCE [LARGE SCALE GENOMIC DNA]</scope>
    <source>
        <strain evidence="4">Lake Konstanz</strain>
    </source>
</reference>
<gene>
    <name evidence="3" type="ORF">BSAL_36250</name>
</gene>
<organism evidence="3 4">
    <name type="scientific">Bodo saltans</name>
    <name type="common">Flagellated protozoan</name>
    <dbReference type="NCBI Taxonomy" id="75058"/>
    <lineage>
        <taxon>Eukaryota</taxon>
        <taxon>Discoba</taxon>
        <taxon>Euglenozoa</taxon>
        <taxon>Kinetoplastea</taxon>
        <taxon>Metakinetoplastina</taxon>
        <taxon>Eubodonida</taxon>
        <taxon>Bodonidae</taxon>
        <taxon>Bodo</taxon>
    </lineage>
</organism>
<feature type="compositionally biased region" description="Low complexity" evidence="1">
    <location>
        <begin position="91"/>
        <end position="100"/>
    </location>
</feature>